<name>A0A0A8YES0_ARUDO</name>
<dbReference type="AlphaFoldDB" id="A0A0A8YES0"/>
<dbReference type="EMBL" id="GBRH01274210">
    <property type="protein sequence ID" value="JAD23685.1"/>
    <property type="molecule type" value="Transcribed_RNA"/>
</dbReference>
<organism evidence="1">
    <name type="scientific">Arundo donax</name>
    <name type="common">Giant reed</name>
    <name type="synonym">Donax arundinaceus</name>
    <dbReference type="NCBI Taxonomy" id="35708"/>
    <lineage>
        <taxon>Eukaryota</taxon>
        <taxon>Viridiplantae</taxon>
        <taxon>Streptophyta</taxon>
        <taxon>Embryophyta</taxon>
        <taxon>Tracheophyta</taxon>
        <taxon>Spermatophyta</taxon>
        <taxon>Magnoliopsida</taxon>
        <taxon>Liliopsida</taxon>
        <taxon>Poales</taxon>
        <taxon>Poaceae</taxon>
        <taxon>PACMAD clade</taxon>
        <taxon>Arundinoideae</taxon>
        <taxon>Arundineae</taxon>
        <taxon>Arundo</taxon>
    </lineage>
</organism>
<reference evidence="1" key="1">
    <citation type="submission" date="2014-09" db="EMBL/GenBank/DDBJ databases">
        <authorList>
            <person name="Magalhaes I.L.F."/>
            <person name="Oliveira U."/>
            <person name="Santos F.R."/>
            <person name="Vidigal T.H.D.A."/>
            <person name="Brescovit A.D."/>
            <person name="Santos A.J."/>
        </authorList>
    </citation>
    <scope>NUCLEOTIDE SEQUENCE</scope>
    <source>
        <tissue evidence="1">Shoot tissue taken approximately 20 cm above the soil surface</tissue>
    </source>
</reference>
<sequence length="24" mass="2744">MLRLLGRQVVAARGDYVTVLIITW</sequence>
<accession>A0A0A8YES0</accession>
<reference evidence="1" key="2">
    <citation type="journal article" date="2015" name="Data Brief">
        <title>Shoot transcriptome of the giant reed, Arundo donax.</title>
        <authorList>
            <person name="Barrero R.A."/>
            <person name="Guerrero F.D."/>
            <person name="Moolhuijzen P."/>
            <person name="Goolsby J.A."/>
            <person name="Tidwell J."/>
            <person name="Bellgard S.E."/>
            <person name="Bellgard M.I."/>
        </authorList>
    </citation>
    <scope>NUCLEOTIDE SEQUENCE</scope>
    <source>
        <tissue evidence="1">Shoot tissue taken approximately 20 cm above the soil surface</tissue>
    </source>
</reference>
<evidence type="ECO:0000313" key="1">
    <source>
        <dbReference type="EMBL" id="JAD23685.1"/>
    </source>
</evidence>
<protein>
    <submittedName>
        <fullName evidence="1">Uncharacterized protein</fullName>
    </submittedName>
</protein>
<proteinExistence type="predicted"/>